<dbReference type="PANTHER" id="PTHR48421">
    <property type="entry name" value="MYCBP-ASSOCIATED PROTEIN"/>
    <property type="match status" value="1"/>
</dbReference>
<dbReference type="Proteomes" id="UP000570595">
    <property type="component" value="Unassembled WGS sequence"/>
</dbReference>
<accession>A0A7J6L9Z8</accession>
<dbReference type="InterPro" id="IPR032707">
    <property type="entry name" value="MYCBPAP"/>
</dbReference>
<protein>
    <submittedName>
        <fullName evidence="2">Uncharacterized protein</fullName>
    </submittedName>
</protein>
<feature type="region of interest" description="Disordered" evidence="1">
    <location>
        <begin position="16"/>
        <end position="68"/>
    </location>
</feature>
<proteinExistence type="predicted"/>
<dbReference type="PANTHER" id="PTHR48421:SF1">
    <property type="entry name" value="MYCBP-ASSOCIATED PROTEIN"/>
    <property type="match status" value="1"/>
</dbReference>
<sequence length="314" mass="35675">MSSVEASPVVKGKRIFIRRRGSKTDKDGLPDESIQSRISDRPKAAPPASGRLPVTPQEEGVPRHRVPESLFPSQDDIARLSTEYFAGRQRRLESLTLEEKLMADRESRVIDRHEAVAREWERFRKRAAEATGRDSGELVITRAEEFRERIELFELLDSVTPLAEKSGEDLWYHTLRDGGVKFIQVGNMFSGLYVPLRLSRMHVISEIIRKPWLKDCCIHREGKSHKTWRDDQYLKDRLIRFRASMREAAAGVLPFDDTLEVRGIKEGPSGEETSGHIEDGSADTRRHGNLDAAENRAPEVLLEVLVSALELGRS</sequence>
<dbReference type="EMBL" id="JABAHT010000431">
    <property type="protein sequence ID" value="KAF4656047.1"/>
    <property type="molecule type" value="Genomic_DNA"/>
</dbReference>
<organism evidence="2 3">
    <name type="scientific">Perkinsus olseni</name>
    <name type="common">Perkinsus atlanticus</name>
    <dbReference type="NCBI Taxonomy" id="32597"/>
    <lineage>
        <taxon>Eukaryota</taxon>
        <taxon>Sar</taxon>
        <taxon>Alveolata</taxon>
        <taxon>Perkinsozoa</taxon>
        <taxon>Perkinsea</taxon>
        <taxon>Perkinsida</taxon>
        <taxon>Perkinsidae</taxon>
        <taxon>Perkinsus</taxon>
    </lineage>
</organism>
<name>A0A7J6L9Z8_PEROL</name>
<comment type="caution">
    <text evidence="2">The sequence shown here is derived from an EMBL/GenBank/DDBJ whole genome shotgun (WGS) entry which is preliminary data.</text>
</comment>
<feature type="region of interest" description="Disordered" evidence="1">
    <location>
        <begin position="263"/>
        <end position="292"/>
    </location>
</feature>
<evidence type="ECO:0000313" key="2">
    <source>
        <dbReference type="EMBL" id="KAF4656047.1"/>
    </source>
</evidence>
<reference evidence="2 3" key="1">
    <citation type="submission" date="2020-04" db="EMBL/GenBank/DDBJ databases">
        <title>Perkinsus olseni comparative genomics.</title>
        <authorList>
            <person name="Bogema D.R."/>
        </authorList>
    </citation>
    <scope>NUCLEOTIDE SEQUENCE [LARGE SCALE GENOMIC DNA]</scope>
    <source>
        <strain evidence="2">ATCC PRA-179</strain>
    </source>
</reference>
<dbReference type="Pfam" id="PF14646">
    <property type="entry name" value="MYCBPAP"/>
    <property type="match status" value="1"/>
</dbReference>
<feature type="compositionally biased region" description="Basic and acidic residues" evidence="1">
    <location>
        <begin position="273"/>
        <end position="292"/>
    </location>
</feature>
<dbReference type="OrthoDB" id="10263316at2759"/>
<dbReference type="AlphaFoldDB" id="A0A7J6L9Z8"/>
<gene>
    <name evidence="2" type="ORF">FOZ61_007226</name>
</gene>
<evidence type="ECO:0000256" key="1">
    <source>
        <dbReference type="SAM" id="MobiDB-lite"/>
    </source>
</evidence>
<evidence type="ECO:0000313" key="3">
    <source>
        <dbReference type="Proteomes" id="UP000570595"/>
    </source>
</evidence>